<dbReference type="HOGENOM" id="CLU_1877524_0_0_1"/>
<protein>
    <submittedName>
        <fullName evidence="2">Uncharacterized protein</fullName>
    </submittedName>
</protein>
<evidence type="ECO:0000313" key="2">
    <source>
        <dbReference type="EMBL" id="EFX88416.1"/>
    </source>
</evidence>
<feature type="compositionally biased region" description="Polar residues" evidence="1">
    <location>
        <begin position="65"/>
        <end position="77"/>
    </location>
</feature>
<dbReference type="KEGG" id="dpx:DAPPUDRAFT_234425"/>
<reference evidence="2 3" key="1">
    <citation type="journal article" date="2011" name="Science">
        <title>The ecoresponsive genome of Daphnia pulex.</title>
        <authorList>
            <person name="Colbourne J.K."/>
            <person name="Pfrender M.E."/>
            <person name="Gilbert D."/>
            <person name="Thomas W.K."/>
            <person name="Tucker A."/>
            <person name="Oakley T.H."/>
            <person name="Tokishita S."/>
            <person name="Aerts A."/>
            <person name="Arnold G.J."/>
            <person name="Basu M.K."/>
            <person name="Bauer D.J."/>
            <person name="Caceres C.E."/>
            <person name="Carmel L."/>
            <person name="Casola C."/>
            <person name="Choi J.H."/>
            <person name="Detter J.C."/>
            <person name="Dong Q."/>
            <person name="Dusheyko S."/>
            <person name="Eads B.D."/>
            <person name="Frohlich T."/>
            <person name="Geiler-Samerotte K.A."/>
            <person name="Gerlach D."/>
            <person name="Hatcher P."/>
            <person name="Jogdeo S."/>
            <person name="Krijgsveld J."/>
            <person name="Kriventseva E.V."/>
            <person name="Kultz D."/>
            <person name="Laforsch C."/>
            <person name="Lindquist E."/>
            <person name="Lopez J."/>
            <person name="Manak J.R."/>
            <person name="Muller J."/>
            <person name="Pangilinan J."/>
            <person name="Patwardhan R.P."/>
            <person name="Pitluck S."/>
            <person name="Pritham E.J."/>
            <person name="Rechtsteiner A."/>
            <person name="Rho M."/>
            <person name="Rogozin I.B."/>
            <person name="Sakarya O."/>
            <person name="Salamov A."/>
            <person name="Schaack S."/>
            <person name="Shapiro H."/>
            <person name="Shiga Y."/>
            <person name="Skalitzky C."/>
            <person name="Smith Z."/>
            <person name="Souvorov A."/>
            <person name="Sung W."/>
            <person name="Tang Z."/>
            <person name="Tsuchiya D."/>
            <person name="Tu H."/>
            <person name="Vos H."/>
            <person name="Wang M."/>
            <person name="Wolf Y.I."/>
            <person name="Yamagata H."/>
            <person name="Yamada T."/>
            <person name="Ye Y."/>
            <person name="Shaw J.R."/>
            <person name="Andrews J."/>
            <person name="Crease T.J."/>
            <person name="Tang H."/>
            <person name="Lucas S.M."/>
            <person name="Robertson H.M."/>
            <person name="Bork P."/>
            <person name="Koonin E.V."/>
            <person name="Zdobnov E.M."/>
            <person name="Grigoriev I.V."/>
            <person name="Lynch M."/>
            <person name="Boore J.L."/>
        </authorList>
    </citation>
    <scope>NUCLEOTIDE SEQUENCE [LARGE SCALE GENOMIC DNA]</scope>
</reference>
<dbReference type="EMBL" id="GL732526">
    <property type="protein sequence ID" value="EFX88416.1"/>
    <property type="molecule type" value="Genomic_DNA"/>
</dbReference>
<gene>
    <name evidence="2" type="ORF">DAPPUDRAFT_234425</name>
</gene>
<evidence type="ECO:0000313" key="3">
    <source>
        <dbReference type="Proteomes" id="UP000000305"/>
    </source>
</evidence>
<proteinExistence type="predicted"/>
<dbReference type="InParanoid" id="E9FWK9"/>
<keyword evidence="3" id="KW-1185">Reference proteome</keyword>
<evidence type="ECO:0000256" key="1">
    <source>
        <dbReference type="SAM" id="MobiDB-lite"/>
    </source>
</evidence>
<sequence>MYIDPLNKIWESSCLGQHLDPSALHLTQGLYLDDEKVRPTIRHDEPHQRATAVDNQSATGGGSSGDTNGEQPTTGRVSSFKRIYATSRASSTERNAHLVSGETQITPGGSATASSHDHDPRIEQRQPTAGALLLLE</sequence>
<feature type="compositionally biased region" description="Polar residues" evidence="1">
    <location>
        <begin position="101"/>
        <end position="114"/>
    </location>
</feature>
<dbReference type="AlphaFoldDB" id="E9FWK9"/>
<accession>E9FWK9</accession>
<dbReference type="Proteomes" id="UP000000305">
    <property type="component" value="Unassembled WGS sequence"/>
</dbReference>
<organism evidence="2 3">
    <name type="scientific">Daphnia pulex</name>
    <name type="common">Water flea</name>
    <dbReference type="NCBI Taxonomy" id="6669"/>
    <lineage>
        <taxon>Eukaryota</taxon>
        <taxon>Metazoa</taxon>
        <taxon>Ecdysozoa</taxon>
        <taxon>Arthropoda</taxon>
        <taxon>Crustacea</taxon>
        <taxon>Branchiopoda</taxon>
        <taxon>Diplostraca</taxon>
        <taxon>Cladocera</taxon>
        <taxon>Anomopoda</taxon>
        <taxon>Daphniidae</taxon>
        <taxon>Daphnia</taxon>
    </lineage>
</organism>
<feature type="region of interest" description="Disordered" evidence="1">
    <location>
        <begin position="40"/>
        <end position="136"/>
    </location>
</feature>
<feature type="compositionally biased region" description="Basic and acidic residues" evidence="1">
    <location>
        <begin position="115"/>
        <end position="124"/>
    </location>
</feature>
<name>E9FWK9_DAPPU</name>